<protein>
    <submittedName>
        <fullName evidence="1">Uncharacterized protein</fullName>
    </submittedName>
</protein>
<organism evidence="1 2">
    <name type="scientific">Bacteroides fragilis str. S36L11</name>
    <dbReference type="NCBI Taxonomy" id="1339327"/>
    <lineage>
        <taxon>Bacteria</taxon>
        <taxon>Pseudomonadati</taxon>
        <taxon>Bacteroidota</taxon>
        <taxon>Bacteroidia</taxon>
        <taxon>Bacteroidales</taxon>
        <taxon>Bacteroidaceae</taxon>
        <taxon>Bacteroides</taxon>
    </lineage>
</organism>
<evidence type="ECO:0000313" key="1">
    <source>
        <dbReference type="EMBL" id="EXZ28782.1"/>
    </source>
</evidence>
<dbReference type="AlphaFoldDB" id="A0A015YA14"/>
<sequence length="69" mass="8294">MKNVNRLFFLLILFIFIGMQMSCTNSSTPFNRKGWDEWDGHHYSRKYMIDDVMNNHLKTGMTYQEIVDL</sequence>
<gene>
    <name evidence="1" type="ORF">M136_1998</name>
</gene>
<dbReference type="EMBL" id="JGDJ01000191">
    <property type="protein sequence ID" value="EXZ28782.1"/>
    <property type="molecule type" value="Genomic_DNA"/>
</dbReference>
<name>A0A015YA14_BACFG</name>
<feature type="non-terminal residue" evidence="1">
    <location>
        <position position="69"/>
    </location>
</feature>
<reference evidence="1 2" key="1">
    <citation type="submission" date="2014-02" db="EMBL/GenBank/DDBJ databases">
        <authorList>
            <person name="Sears C."/>
            <person name="Carroll K."/>
            <person name="Sack B.R."/>
            <person name="Qadri F."/>
            <person name="Myers L.L."/>
            <person name="Chung G.-T."/>
            <person name="Escheverria P."/>
            <person name="Fraser C.M."/>
            <person name="Sadzewicz L."/>
            <person name="Shefchek K.A."/>
            <person name="Tallon L."/>
            <person name="Das S.P."/>
            <person name="Daugherty S."/>
            <person name="Mongodin E.F."/>
        </authorList>
    </citation>
    <scope>NUCLEOTIDE SEQUENCE [LARGE SCALE GENOMIC DNA]</scope>
    <source>
        <strain evidence="1 2">S36L11</strain>
    </source>
</reference>
<proteinExistence type="predicted"/>
<accession>A0A015YA14</accession>
<comment type="caution">
    <text evidence="1">The sequence shown here is derived from an EMBL/GenBank/DDBJ whole genome shotgun (WGS) entry which is preliminary data.</text>
</comment>
<evidence type="ECO:0000313" key="2">
    <source>
        <dbReference type="Proteomes" id="UP000022082"/>
    </source>
</evidence>
<dbReference type="Proteomes" id="UP000022082">
    <property type="component" value="Unassembled WGS sequence"/>
</dbReference>